<comment type="caution">
    <text evidence="1">The sequence shown here is derived from an EMBL/GenBank/DDBJ whole genome shotgun (WGS) entry which is preliminary data.</text>
</comment>
<name>A0ABT0V0V6_9ACTN</name>
<keyword evidence="2" id="KW-1185">Reference proteome</keyword>
<evidence type="ECO:0000313" key="2">
    <source>
        <dbReference type="Proteomes" id="UP001431429"/>
    </source>
</evidence>
<gene>
    <name evidence="1" type="ORF">NBG84_39975</name>
</gene>
<dbReference type="Proteomes" id="UP001431429">
    <property type="component" value="Unassembled WGS sequence"/>
</dbReference>
<feature type="non-terminal residue" evidence="1">
    <location>
        <position position="163"/>
    </location>
</feature>
<reference evidence="1" key="1">
    <citation type="submission" date="2022-06" db="EMBL/GenBank/DDBJ databases">
        <title>Genome public.</title>
        <authorList>
            <person name="Sun Q."/>
        </authorList>
    </citation>
    <scope>NUCLEOTIDE SEQUENCE</scope>
    <source>
        <strain evidence="1">CWNU-1</strain>
    </source>
</reference>
<dbReference type="EMBL" id="JAMQAW010000122">
    <property type="protein sequence ID" value="MCM2394380.1"/>
    <property type="molecule type" value="Genomic_DNA"/>
</dbReference>
<protein>
    <submittedName>
        <fullName evidence="1">Uncharacterized protein</fullName>
    </submittedName>
</protein>
<organism evidence="1 2">
    <name type="scientific">Streptomyces albipurpureus</name>
    <dbReference type="NCBI Taxonomy" id="2897419"/>
    <lineage>
        <taxon>Bacteria</taxon>
        <taxon>Bacillati</taxon>
        <taxon>Actinomycetota</taxon>
        <taxon>Actinomycetes</taxon>
        <taxon>Kitasatosporales</taxon>
        <taxon>Streptomycetaceae</taxon>
        <taxon>Streptomyces</taxon>
    </lineage>
</organism>
<sequence length="163" mass="18179">MREMQTGSPVRLHLMWCTRAGQDLERALLERFAAYRVHGPWLDFGDEHPVALVATAAVLLGHTAYPNKDTDRTPGLTALPHLAEAKRLAALLRQAFATAGDPPAMPLTPILDYLRAHDPATWNQWNDQPIRQQLGMAGRTLSRTFRSARLDLASTRLSHLPTK</sequence>
<evidence type="ECO:0000313" key="1">
    <source>
        <dbReference type="EMBL" id="MCM2394380.1"/>
    </source>
</evidence>
<proteinExistence type="predicted"/>
<accession>A0ABT0V0V6</accession>